<reference evidence="1 2" key="1">
    <citation type="submission" date="2016-08" db="EMBL/GenBank/DDBJ databases">
        <title>Whole genome sequence of Mesorhizobium sp. strain UASWS1009 isolated from industrial sewage.</title>
        <authorList>
            <person name="Crovadore J."/>
            <person name="Calmin G."/>
            <person name="Chablais R."/>
            <person name="Cochard B."/>
            <person name="Lefort F."/>
        </authorList>
    </citation>
    <scope>NUCLEOTIDE SEQUENCE [LARGE SCALE GENOMIC DNA]</scope>
    <source>
        <strain evidence="1 2">UASWS1009</strain>
    </source>
</reference>
<comment type="caution">
    <text evidence="1">The sequence shown here is derived from an EMBL/GenBank/DDBJ whole genome shotgun (WGS) entry which is preliminary data.</text>
</comment>
<dbReference type="Proteomes" id="UP000094412">
    <property type="component" value="Unassembled WGS sequence"/>
</dbReference>
<accession>A0A1C2DEQ5</accession>
<dbReference type="STRING" id="1566387.QV13_26875"/>
<proteinExistence type="predicted"/>
<sequence>MSTMIRKIETALAEAIKYRLAGSDIITEPGGERVACVYHHGCPSEHGGSAIAAKVNLTGLAIDIERALS</sequence>
<keyword evidence="2" id="KW-1185">Reference proteome</keyword>
<dbReference type="AlphaFoldDB" id="A0A1C2DEQ5"/>
<evidence type="ECO:0000313" key="2">
    <source>
        <dbReference type="Proteomes" id="UP000094412"/>
    </source>
</evidence>
<organism evidence="1 2">
    <name type="scientific">Mesorhizobium hungaricum</name>
    <dbReference type="NCBI Taxonomy" id="1566387"/>
    <lineage>
        <taxon>Bacteria</taxon>
        <taxon>Pseudomonadati</taxon>
        <taxon>Pseudomonadota</taxon>
        <taxon>Alphaproteobacteria</taxon>
        <taxon>Hyphomicrobiales</taxon>
        <taxon>Phyllobacteriaceae</taxon>
        <taxon>Mesorhizobium</taxon>
    </lineage>
</organism>
<name>A0A1C2DEQ5_9HYPH</name>
<protein>
    <submittedName>
        <fullName evidence="1">Uncharacterized protein</fullName>
    </submittedName>
</protein>
<evidence type="ECO:0000313" key="1">
    <source>
        <dbReference type="EMBL" id="OCX13155.1"/>
    </source>
</evidence>
<dbReference type="RefSeq" id="WP_024923219.1">
    <property type="nucleotide sequence ID" value="NZ_MDEO01000036.1"/>
</dbReference>
<dbReference type="EMBL" id="MDEO01000036">
    <property type="protein sequence ID" value="OCX13155.1"/>
    <property type="molecule type" value="Genomic_DNA"/>
</dbReference>
<gene>
    <name evidence="1" type="ORF">QV13_26875</name>
</gene>